<dbReference type="Gene3D" id="3.30.200.20">
    <property type="entry name" value="Phosphorylase Kinase, domain 1"/>
    <property type="match status" value="1"/>
</dbReference>
<dbReference type="InterPro" id="IPR001245">
    <property type="entry name" value="Ser-Thr/Tyr_kinase_cat_dom"/>
</dbReference>
<evidence type="ECO:0000313" key="4">
    <source>
        <dbReference type="Proteomes" id="UP001630127"/>
    </source>
</evidence>
<sequence length="362" mass="40804">MEQKYKLTLIIGLALLGAATILLLMIYCFCRKKTQEVVTKDIEANNFELKEREAATDKEDLMIRFQGAEELTVYDILEAPGEVIGKSSYGTLYRANLLRNNSLALLRFLRPACTLRLKEVVPIVELLGSLRHPNLVPLCAFYAGSRGEKLLVHPFYRCGTLAQLIRDGNGEAHRWPIIYRVSLGIANGLNYLHNDLEMPIIHGNIKSKNILLDQHYQPYLSDFGLHLLLNPTAGQQMLEASAAEGYKAPELIKMKDVNEESDIFSFGVILLELLTGKEPIDEYPTPDQDFHLPNAVRTSILDDQITELYHPDIILSESSDQRAVTEDRILRLFQLAMACCSPSPSLRPDLKQILSKLEEIGK</sequence>
<evidence type="ECO:0000313" key="3">
    <source>
        <dbReference type="EMBL" id="KAL3524126.1"/>
    </source>
</evidence>
<evidence type="ECO:0000259" key="2">
    <source>
        <dbReference type="PROSITE" id="PS50011"/>
    </source>
</evidence>
<keyword evidence="1" id="KW-0812">Transmembrane</keyword>
<gene>
    <name evidence="3" type="ORF">ACH5RR_016960</name>
</gene>
<dbReference type="Gene3D" id="1.10.510.10">
    <property type="entry name" value="Transferase(Phosphotransferase) domain 1"/>
    <property type="match status" value="1"/>
</dbReference>
<dbReference type="Proteomes" id="UP001630127">
    <property type="component" value="Unassembled WGS sequence"/>
</dbReference>
<dbReference type="PANTHER" id="PTHR48008:SF13">
    <property type="entry name" value="PROTEIN KINASE SUPERFAMILY PROTEIN"/>
    <property type="match status" value="1"/>
</dbReference>
<protein>
    <recommendedName>
        <fullName evidence="2">Protein kinase domain-containing protein</fullName>
    </recommendedName>
</protein>
<dbReference type="AlphaFoldDB" id="A0ABD2ZZI2"/>
<keyword evidence="1" id="KW-0472">Membrane</keyword>
<keyword evidence="4" id="KW-1185">Reference proteome</keyword>
<keyword evidence="1" id="KW-1133">Transmembrane helix</keyword>
<evidence type="ECO:0000256" key="1">
    <source>
        <dbReference type="SAM" id="Phobius"/>
    </source>
</evidence>
<comment type="caution">
    <text evidence="3">The sequence shown here is derived from an EMBL/GenBank/DDBJ whole genome shotgun (WGS) entry which is preliminary data.</text>
</comment>
<organism evidence="3 4">
    <name type="scientific">Cinchona calisaya</name>
    <dbReference type="NCBI Taxonomy" id="153742"/>
    <lineage>
        <taxon>Eukaryota</taxon>
        <taxon>Viridiplantae</taxon>
        <taxon>Streptophyta</taxon>
        <taxon>Embryophyta</taxon>
        <taxon>Tracheophyta</taxon>
        <taxon>Spermatophyta</taxon>
        <taxon>Magnoliopsida</taxon>
        <taxon>eudicotyledons</taxon>
        <taxon>Gunneridae</taxon>
        <taxon>Pentapetalae</taxon>
        <taxon>asterids</taxon>
        <taxon>lamiids</taxon>
        <taxon>Gentianales</taxon>
        <taxon>Rubiaceae</taxon>
        <taxon>Cinchonoideae</taxon>
        <taxon>Cinchoneae</taxon>
        <taxon>Cinchona</taxon>
    </lineage>
</organism>
<feature type="domain" description="Protein kinase" evidence="2">
    <location>
        <begin position="78"/>
        <end position="360"/>
    </location>
</feature>
<reference evidence="3 4" key="1">
    <citation type="submission" date="2024-11" db="EMBL/GenBank/DDBJ databases">
        <title>A near-complete genome assembly of Cinchona calisaya.</title>
        <authorList>
            <person name="Lian D.C."/>
            <person name="Zhao X.W."/>
            <person name="Wei L."/>
        </authorList>
    </citation>
    <scope>NUCLEOTIDE SEQUENCE [LARGE SCALE GENOMIC DNA]</scope>
    <source>
        <tissue evidence="3">Nenye</tissue>
    </source>
</reference>
<dbReference type="PANTHER" id="PTHR48008">
    <property type="entry name" value="LEUCINE-RICH REPEAT RECEPTOR-LIKE PROTEIN KINASE IMK3-RELATED"/>
    <property type="match status" value="1"/>
</dbReference>
<dbReference type="InterPro" id="IPR011009">
    <property type="entry name" value="Kinase-like_dom_sf"/>
</dbReference>
<dbReference type="Pfam" id="PF07714">
    <property type="entry name" value="PK_Tyr_Ser-Thr"/>
    <property type="match status" value="1"/>
</dbReference>
<dbReference type="InterPro" id="IPR052451">
    <property type="entry name" value="Ser/Thr_kinase-like"/>
</dbReference>
<name>A0ABD2ZZI2_9GENT</name>
<feature type="transmembrane region" description="Helical" evidence="1">
    <location>
        <begin position="7"/>
        <end position="27"/>
    </location>
</feature>
<dbReference type="InterPro" id="IPR000719">
    <property type="entry name" value="Prot_kinase_dom"/>
</dbReference>
<dbReference type="SUPFAM" id="SSF56112">
    <property type="entry name" value="Protein kinase-like (PK-like)"/>
    <property type="match status" value="1"/>
</dbReference>
<accession>A0ABD2ZZI2</accession>
<dbReference type="EMBL" id="JBJUIK010000007">
    <property type="protein sequence ID" value="KAL3524126.1"/>
    <property type="molecule type" value="Genomic_DNA"/>
</dbReference>
<dbReference type="PROSITE" id="PS50011">
    <property type="entry name" value="PROTEIN_KINASE_DOM"/>
    <property type="match status" value="1"/>
</dbReference>
<proteinExistence type="predicted"/>